<dbReference type="PANTHER" id="PTHR38932">
    <property type="entry name" value="BNAC03G64660D PROTEIN"/>
    <property type="match status" value="1"/>
</dbReference>
<accession>A0A200PVS7</accession>
<gene>
    <name evidence="2" type="ORF">BVC80_9099g119</name>
</gene>
<dbReference type="OMA" id="PDNDIMI"/>
<dbReference type="PANTHER" id="PTHR38932:SF1">
    <property type="entry name" value="DUF4005 DOMAIN-CONTAINING PROTEIN"/>
    <property type="match status" value="1"/>
</dbReference>
<dbReference type="InParanoid" id="A0A200PVS7"/>
<feature type="region of interest" description="Disordered" evidence="1">
    <location>
        <begin position="70"/>
        <end position="177"/>
    </location>
</feature>
<feature type="compositionally biased region" description="Basic and acidic residues" evidence="1">
    <location>
        <begin position="157"/>
        <end position="166"/>
    </location>
</feature>
<evidence type="ECO:0000313" key="3">
    <source>
        <dbReference type="Proteomes" id="UP000195402"/>
    </source>
</evidence>
<proteinExistence type="predicted"/>
<dbReference type="AlphaFoldDB" id="A0A200PVS7"/>
<protein>
    <submittedName>
        <fullName evidence="2">Uncharacterized protein</fullName>
    </submittedName>
</protein>
<dbReference type="Proteomes" id="UP000195402">
    <property type="component" value="Unassembled WGS sequence"/>
</dbReference>
<dbReference type="OrthoDB" id="1867172at2759"/>
<organism evidence="2 3">
    <name type="scientific">Macleaya cordata</name>
    <name type="common">Five-seeded plume-poppy</name>
    <name type="synonym">Bocconia cordata</name>
    <dbReference type="NCBI Taxonomy" id="56857"/>
    <lineage>
        <taxon>Eukaryota</taxon>
        <taxon>Viridiplantae</taxon>
        <taxon>Streptophyta</taxon>
        <taxon>Embryophyta</taxon>
        <taxon>Tracheophyta</taxon>
        <taxon>Spermatophyta</taxon>
        <taxon>Magnoliopsida</taxon>
        <taxon>Ranunculales</taxon>
        <taxon>Papaveraceae</taxon>
        <taxon>Papaveroideae</taxon>
        <taxon>Macleaya</taxon>
    </lineage>
</organism>
<reference evidence="2 3" key="1">
    <citation type="journal article" date="2017" name="Mol. Plant">
        <title>The Genome of Medicinal Plant Macleaya cordata Provides New Insights into Benzylisoquinoline Alkaloids Metabolism.</title>
        <authorList>
            <person name="Liu X."/>
            <person name="Liu Y."/>
            <person name="Huang P."/>
            <person name="Ma Y."/>
            <person name="Qing Z."/>
            <person name="Tang Q."/>
            <person name="Cao H."/>
            <person name="Cheng P."/>
            <person name="Zheng Y."/>
            <person name="Yuan Z."/>
            <person name="Zhou Y."/>
            <person name="Liu J."/>
            <person name="Tang Z."/>
            <person name="Zhuo Y."/>
            <person name="Zhang Y."/>
            <person name="Yu L."/>
            <person name="Huang J."/>
            <person name="Yang P."/>
            <person name="Peng Q."/>
            <person name="Zhang J."/>
            <person name="Jiang W."/>
            <person name="Zhang Z."/>
            <person name="Lin K."/>
            <person name="Ro D.K."/>
            <person name="Chen X."/>
            <person name="Xiong X."/>
            <person name="Shang Y."/>
            <person name="Huang S."/>
            <person name="Zeng J."/>
        </authorList>
    </citation>
    <scope>NUCLEOTIDE SEQUENCE [LARGE SCALE GENOMIC DNA]</scope>
    <source>
        <strain evidence="3">cv. BLH2017</strain>
        <tissue evidence="2">Root</tissue>
    </source>
</reference>
<keyword evidence="3" id="KW-1185">Reference proteome</keyword>
<name>A0A200PVS7_MACCD</name>
<dbReference type="EMBL" id="MVGT01003956">
    <property type="protein sequence ID" value="OVA02319.1"/>
    <property type="molecule type" value="Genomic_DNA"/>
</dbReference>
<comment type="caution">
    <text evidence="2">The sequence shown here is derived from an EMBL/GenBank/DDBJ whole genome shotgun (WGS) entry which is preliminary data.</text>
</comment>
<evidence type="ECO:0000256" key="1">
    <source>
        <dbReference type="SAM" id="MobiDB-lite"/>
    </source>
</evidence>
<sequence>MVYPKVKVREQEEEDDDDFRLQEEKNSLMLLKVFESLALKVQNSPGKEYQSDSPPSVARIPKFYSPILAAPSISSSKGEQKNEKQIEEDTKSNIRASSVPRPRAVLSSPDNDGLIGHINQLSRERPSVLKKNGLGENPRAQSKVNPRCVKARSPINTRREPKETTDSKTYLNIMRSPDLTVPKQKACLRKVKASSNEHLRSH</sequence>
<feature type="compositionally biased region" description="Basic and acidic residues" evidence="1">
    <location>
        <begin position="78"/>
        <end position="92"/>
    </location>
</feature>
<evidence type="ECO:0000313" key="2">
    <source>
        <dbReference type="EMBL" id="OVA02319.1"/>
    </source>
</evidence>